<dbReference type="Pfam" id="PF12801">
    <property type="entry name" value="Fer4_5"/>
    <property type="match status" value="1"/>
</dbReference>
<dbReference type="GO" id="GO:0046872">
    <property type="term" value="F:metal ion binding"/>
    <property type="evidence" value="ECO:0007669"/>
    <property type="project" value="UniProtKB-KW"/>
</dbReference>
<keyword evidence="5" id="KW-0408">Iron</keyword>
<feature type="transmembrane region" description="Helical" evidence="7">
    <location>
        <begin position="15"/>
        <end position="40"/>
    </location>
</feature>
<dbReference type="PANTHER" id="PTHR30176">
    <property type="entry name" value="FERREDOXIN-TYPE PROTEIN NAPH"/>
    <property type="match status" value="1"/>
</dbReference>
<dbReference type="PANTHER" id="PTHR30176:SF3">
    <property type="entry name" value="FERREDOXIN-TYPE PROTEIN NAPH"/>
    <property type="match status" value="1"/>
</dbReference>
<keyword evidence="3" id="KW-0479">Metal-binding</keyword>
<dbReference type="eggNOG" id="COG0348">
    <property type="taxonomic scope" value="Bacteria"/>
</dbReference>
<evidence type="ECO:0000256" key="4">
    <source>
        <dbReference type="ARBA" id="ARBA00022982"/>
    </source>
</evidence>
<evidence type="ECO:0000256" key="5">
    <source>
        <dbReference type="ARBA" id="ARBA00023004"/>
    </source>
</evidence>
<dbReference type="InterPro" id="IPR017900">
    <property type="entry name" value="4Fe4S_Fe_S_CS"/>
</dbReference>
<evidence type="ECO:0000256" key="1">
    <source>
        <dbReference type="ARBA" id="ARBA00022448"/>
    </source>
</evidence>
<keyword evidence="2" id="KW-0004">4Fe-4S</keyword>
<dbReference type="OrthoDB" id="9784262at2"/>
<dbReference type="InterPro" id="IPR017896">
    <property type="entry name" value="4Fe4S_Fe-S-bd"/>
</dbReference>
<evidence type="ECO:0000256" key="7">
    <source>
        <dbReference type="SAM" id="Phobius"/>
    </source>
</evidence>
<dbReference type="EMBL" id="CP003360">
    <property type="protein sequence ID" value="AFM24121.1"/>
    <property type="molecule type" value="Genomic_DNA"/>
</dbReference>
<dbReference type="AlphaFoldDB" id="I4C3I0"/>
<reference evidence="10" key="1">
    <citation type="submission" date="2012-06" db="EMBL/GenBank/DDBJ databases">
        <title>Complete sequence of chromosome of Desulfomonile tiedjei DSM 6799.</title>
        <authorList>
            <person name="Lucas S."/>
            <person name="Copeland A."/>
            <person name="Lapidus A."/>
            <person name="Glavina del Rio T."/>
            <person name="Dalin E."/>
            <person name="Tice H."/>
            <person name="Bruce D."/>
            <person name="Goodwin L."/>
            <person name="Pitluck S."/>
            <person name="Peters L."/>
            <person name="Ovchinnikova G."/>
            <person name="Zeytun A."/>
            <person name="Lu M."/>
            <person name="Kyrpides N."/>
            <person name="Mavromatis K."/>
            <person name="Ivanova N."/>
            <person name="Brettin T."/>
            <person name="Detter J.C."/>
            <person name="Han C."/>
            <person name="Larimer F."/>
            <person name="Land M."/>
            <person name="Hauser L."/>
            <person name="Markowitz V."/>
            <person name="Cheng J.-F."/>
            <person name="Hugenholtz P."/>
            <person name="Woyke T."/>
            <person name="Wu D."/>
            <person name="Spring S."/>
            <person name="Schroeder M."/>
            <person name="Brambilla E."/>
            <person name="Klenk H.-P."/>
            <person name="Eisen J.A."/>
        </authorList>
    </citation>
    <scope>NUCLEOTIDE SEQUENCE [LARGE SCALE GENOMIC DNA]</scope>
    <source>
        <strain evidence="10">ATCC 49306 / DSM 6799 / DCB-1</strain>
    </source>
</reference>
<organism evidence="9 10">
    <name type="scientific">Desulfomonile tiedjei (strain ATCC 49306 / DSM 6799 / DCB-1)</name>
    <dbReference type="NCBI Taxonomy" id="706587"/>
    <lineage>
        <taxon>Bacteria</taxon>
        <taxon>Pseudomonadati</taxon>
        <taxon>Thermodesulfobacteriota</taxon>
        <taxon>Desulfomonilia</taxon>
        <taxon>Desulfomonilales</taxon>
        <taxon>Desulfomonilaceae</taxon>
        <taxon>Desulfomonile</taxon>
    </lineage>
</organism>
<dbReference type="Proteomes" id="UP000006055">
    <property type="component" value="Chromosome"/>
</dbReference>
<sequence>MTPDLAKMRRYWQRAVPIAVVIAAWSGLPVTFCAVDLGILKLVCPMGFVECCLSTKTVVTRMLPGFVLSTALVVLLGRAFCGWVCPARIAAHEADSLISKSLPRPLERVRNAIGELRQRLHGSIELSWGDGLALTAGLLLGIAFFSFPAYSIFCPVGVLSRNLIELAVHIRLRWELIFLSVPLAAGLFFALGWKCTCPAGLIRGLLAKANRTLQPVVDLEGCRMCGKCVKNCEFGIRLPNGDFDSFACSKCLKCLQDCSQKAVHLKVLSRPDK</sequence>
<dbReference type="PROSITE" id="PS51379">
    <property type="entry name" value="4FE4S_FER_2"/>
    <property type="match status" value="1"/>
</dbReference>
<keyword evidence="6" id="KW-0411">Iron-sulfur</keyword>
<evidence type="ECO:0000259" key="8">
    <source>
        <dbReference type="PROSITE" id="PS51379"/>
    </source>
</evidence>
<feature type="transmembrane region" description="Helical" evidence="7">
    <location>
        <begin position="174"/>
        <end position="193"/>
    </location>
</feature>
<keyword evidence="10" id="KW-1185">Reference proteome</keyword>
<keyword evidence="7" id="KW-0812">Transmembrane</keyword>
<dbReference type="RefSeq" id="WP_014809271.1">
    <property type="nucleotide sequence ID" value="NC_018025.1"/>
</dbReference>
<dbReference type="STRING" id="706587.Desti_1409"/>
<feature type="transmembrane region" description="Helical" evidence="7">
    <location>
        <begin position="132"/>
        <end position="153"/>
    </location>
</feature>
<keyword evidence="7" id="KW-1133">Transmembrane helix</keyword>
<dbReference type="SUPFAM" id="SSF54862">
    <property type="entry name" value="4Fe-4S ferredoxins"/>
    <property type="match status" value="1"/>
</dbReference>
<dbReference type="InterPro" id="IPR051684">
    <property type="entry name" value="Electron_Trans/Redox"/>
</dbReference>
<protein>
    <recommendedName>
        <fullName evidence="8">4Fe-4S ferredoxin-type domain-containing protein</fullName>
    </recommendedName>
</protein>
<dbReference type="GO" id="GO:0051539">
    <property type="term" value="F:4 iron, 4 sulfur cluster binding"/>
    <property type="evidence" value="ECO:0007669"/>
    <property type="project" value="UniProtKB-KW"/>
</dbReference>
<dbReference type="GO" id="GO:0005886">
    <property type="term" value="C:plasma membrane"/>
    <property type="evidence" value="ECO:0007669"/>
    <property type="project" value="TreeGrafter"/>
</dbReference>
<evidence type="ECO:0000256" key="2">
    <source>
        <dbReference type="ARBA" id="ARBA00022485"/>
    </source>
</evidence>
<dbReference type="PATRIC" id="fig|706587.4.peg.1615"/>
<evidence type="ECO:0000256" key="6">
    <source>
        <dbReference type="ARBA" id="ARBA00023014"/>
    </source>
</evidence>
<keyword evidence="1" id="KW-0813">Transport</keyword>
<dbReference type="HOGENOM" id="CLU_066585_0_0_7"/>
<proteinExistence type="predicted"/>
<feature type="domain" description="4Fe-4S ferredoxin-type" evidence="8">
    <location>
        <begin position="213"/>
        <end position="242"/>
    </location>
</feature>
<accession>I4C3I0</accession>
<evidence type="ECO:0000256" key="3">
    <source>
        <dbReference type="ARBA" id="ARBA00022723"/>
    </source>
</evidence>
<keyword evidence="4" id="KW-0249">Electron transport</keyword>
<dbReference type="PROSITE" id="PS00198">
    <property type="entry name" value="4FE4S_FER_1"/>
    <property type="match status" value="1"/>
</dbReference>
<dbReference type="KEGG" id="dti:Desti_1409"/>
<evidence type="ECO:0000313" key="10">
    <source>
        <dbReference type="Proteomes" id="UP000006055"/>
    </source>
</evidence>
<name>I4C3I0_DESTA</name>
<evidence type="ECO:0000313" key="9">
    <source>
        <dbReference type="EMBL" id="AFM24121.1"/>
    </source>
</evidence>
<gene>
    <name evidence="9" type="ordered locus">Desti_1409</name>
</gene>
<keyword evidence="7" id="KW-0472">Membrane</keyword>